<organism evidence="1 2">
    <name type="scientific">Halocaridina rubra</name>
    <name type="common">Hawaiian red shrimp</name>
    <dbReference type="NCBI Taxonomy" id="373956"/>
    <lineage>
        <taxon>Eukaryota</taxon>
        <taxon>Metazoa</taxon>
        <taxon>Ecdysozoa</taxon>
        <taxon>Arthropoda</taxon>
        <taxon>Crustacea</taxon>
        <taxon>Multicrustacea</taxon>
        <taxon>Malacostraca</taxon>
        <taxon>Eumalacostraca</taxon>
        <taxon>Eucarida</taxon>
        <taxon>Decapoda</taxon>
        <taxon>Pleocyemata</taxon>
        <taxon>Caridea</taxon>
        <taxon>Atyoidea</taxon>
        <taxon>Atyidae</taxon>
        <taxon>Halocaridina</taxon>
    </lineage>
</organism>
<accession>A0AAN8X3K9</accession>
<comment type="caution">
    <text evidence="1">The sequence shown here is derived from an EMBL/GenBank/DDBJ whole genome shotgun (WGS) entry which is preliminary data.</text>
</comment>
<dbReference type="EMBL" id="JAXCGZ010014526">
    <property type="protein sequence ID" value="KAK7071450.1"/>
    <property type="molecule type" value="Genomic_DNA"/>
</dbReference>
<feature type="non-terminal residue" evidence="1">
    <location>
        <position position="68"/>
    </location>
</feature>
<name>A0AAN8X3K9_HALRR</name>
<evidence type="ECO:0000313" key="2">
    <source>
        <dbReference type="Proteomes" id="UP001381693"/>
    </source>
</evidence>
<sequence length="68" mass="7741">MTGIPEHKMELTRRHGLTTKVSFRKYNEYLSLAILTTAPIQQVSLSTNKEPTKRREATSIELIPISTI</sequence>
<gene>
    <name evidence="1" type="ORF">SK128_024020</name>
</gene>
<protein>
    <submittedName>
        <fullName evidence="1">Uncharacterized protein</fullName>
    </submittedName>
</protein>
<dbReference type="Proteomes" id="UP001381693">
    <property type="component" value="Unassembled WGS sequence"/>
</dbReference>
<dbReference type="AlphaFoldDB" id="A0AAN8X3K9"/>
<proteinExistence type="predicted"/>
<evidence type="ECO:0000313" key="1">
    <source>
        <dbReference type="EMBL" id="KAK7071450.1"/>
    </source>
</evidence>
<reference evidence="1 2" key="1">
    <citation type="submission" date="2023-11" db="EMBL/GenBank/DDBJ databases">
        <title>Halocaridina rubra genome assembly.</title>
        <authorList>
            <person name="Smith C."/>
        </authorList>
    </citation>
    <scope>NUCLEOTIDE SEQUENCE [LARGE SCALE GENOMIC DNA]</scope>
    <source>
        <strain evidence="1">EP-1</strain>
        <tissue evidence="1">Whole</tissue>
    </source>
</reference>
<keyword evidence="2" id="KW-1185">Reference proteome</keyword>